<name>A0A9D4J0G7_DREPO</name>
<dbReference type="Proteomes" id="UP000828390">
    <property type="component" value="Unassembled WGS sequence"/>
</dbReference>
<reference evidence="1" key="1">
    <citation type="journal article" date="2019" name="bioRxiv">
        <title>The Genome of the Zebra Mussel, Dreissena polymorpha: A Resource for Invasive Species Research.</title>
        <authorList>
            <person name="McCartney M.A."/>
            <person name="Auch B."/>
            <person name="Kono T."/>
            <person name="Mallez S."/>
            <person name="Zhang Y."/>
            <person name="Obille A."/>
            <person name="Becker A."/>
            <person name="Abrahante J.E."/>
            <person name="Garbe J."/>
            <person name="Badalamenti J.P."/>
            <person name="Herman A."/>
            <person name="Mangelson H."/>
            <person name="Liachko I."/>
            <person name="Sullivan S."/>
            <person name="Sone E.D."/>
            <person name="Koren S."/>
            <person name="Silverstein K.A.T."/>
            <person name="Beckman K.B."/>
            <person name="Gohl D.M."/>
        </authorList>
    </citation>
    <scope>NUCLEOTIDE SEQUENCE</scope>
    <source>
        <strain evidence="1">Duluth1</strain>
        <tissue evidence="1">Whole animal</tissue>
    </source>
</reference>
<keyword evidence="2" id="KW-1185">Reference proteome</keyword>
<evidence type="ECO:0000313" key="1">
    <source>
        <dbReference type="EMBL" id="KAH3791148.1"/>
    </source>
</evidence>
<proteinExistence type="predicted"/>
<sequence>MHPNYNVAATFGKNVGKTFYYIIVTTKLQRLNANLIQLCNNVWVPTGKSAQLPYLRTSRATLRKRSEVVTNVAIRMQRF</sequence>
<evidence type="ECO:0000313" key="2">
    <source>
        <dbReference type="Proteomes" id="UP000828390"/>
    </source>
</evidence>
<gene>
    <name evidence="1" type="ORF">DPMN_144628</name>
</gene>
<comment type="caution">
    <text evidence="1">The sequence shown here is derived from an EMBL/GenBank/DDBJ whole genome shotgun (WGS) entry which is preliminary data.</text>
</comment>
<dbReference type="EMBL" id="JAIWYP010000007">
    <property type="protein sequence ID" value="KAH3791148.1"/>
    <property type="molecule type" value="Genomic_DNA"/>
</dbReference>
<dbReference type="AlphaFoldDB" id="A0A9D4J0G7"/>
<accession>A0A9D4J0G7</accession>
<organism evidence="1 2">
    <name type="scientific">Dreissena polymorpha</name>
    <name type="common">Zebra mussel</name>
    <name type="synonym">Mytilus polymorpha</name>
    <dbReference type="NCBI Taxonomy" id="45954"/>
    <lineage>
        <taxon>Eukaryota</taxon>
        <taxon>Metazoa</taxon>
        <taxon>Spiralia</taxon>
        <taxon>Lophotrochozoa</taxon>
        <taxon>Mollusca</taxon>
        <taxon>Bivalvia</taxon>
        <taxon>Autobranchia</taxon>
        <taxon>Heteroconchia</taxon>
        <taxon>Euheterodonta</taxon>
        <taxon>Imparidentia</taxon>
        <taxon>Neoheterodontei</taxon>
        <taxon>Myida</taxon>
        <taxon>Dreissenoidea</taxon>
        <taxon>Dreissenidae</taxon>
        <taxon>Dreissena</taxon>
    </lineage>
</organism>
<protein>
    <submittedName>
        <fullName evidence="1">Uncharacterized protein</fullName>
    </submittedName>
</protein>
<reference evidence="1" key="2">
    <citation type="submission" date="2020-11" db="EMBL/GenBank/DDBJ databases">
        <authorList>
            <person name="McCartney M.A."/>
            <person name="Auch B."/>
            <person name="Kono T."/>
            <person name="Mallez S."/>
            <person name="Becker A."/>
            <person name="Gohl D.M."/>
            <person name="Silverstein K.A.T."/>
            <person name="Koren S."/>
            <person name="Bechman K.B."/>
            <person name="Herman A."/>
            <person name="Abrahante J.E."/>
            <person name="Garbe J."/>
        </authorList>
    </citation>
    <scope>NUCLEOTIDE SEQUENCE</scope>
    <source>
        <strain evidence="1">Duluth1</strain>
        <tissue evidence="1">Whole animal</tissue>
    </source>
</reference>